<comment type="caution">
    <text evidence="2">The sequence shown here is derived from an EMBL/GenBank/DDBJ whole genome shotgun (WGS) entry which is preliminary data.</text>
</comment>
<feature type="compositionally biased region" description="Basic and acidic residues" evidence="1">
    <location>
        <begin position="119"/>
        <end position="136"/>
    </location>
</feature>
<dbReference type="AlphaFoldDB" id="A0A0G1ZL77"/>
<feature type="region of interest" description="Disordered" evidence="1">
    <location>
        <begin position="1"/>
        <end position="26"/>
    </location>
</feature>
<dbReference type="EMBL" id="LCRD01000061">
    <property type="protein sequence ID" value="KKW28807.1"/>
    <property type="molecule type" value="Genomic_DNA"/>
</dbReference>
<feature type="compositionally biased region" description="Low complexity" evidence="1">
    <location>
        <begin position="1"/>
        <end position="16"/>
    </location>
</feature>
<feature type="region of interest" description="Disordered" evidence="1">
    <location>
        <begin position="119"/>
        <end position="145"/>
    </location>
</feature>
<reference evidence="2 3" key="1">
    <citation type="journal article" date="2015" name="Nature">
        <title>rRNA introns, odd ribosomes, and small enigmatic genomes across a large radiation of phyla.</title>
        <authorList>
            <person name="Brown C.T."/>
            <person name="Hug L.A."/>
            <person name="Thomas B.C."/>
            <person name="Sharon I."/>
            <person name="Castelle C.J."/>
            <person name="Singh A."/>
            <person name="Wilkins M.J."/>
            <person name="Williams K.H."/>
            <person name="Banfield J.F."/>
        </authorList>
    </citation>
    <scope>NUCLEOTIDE SEQUENCE [LARGE SCALE GENOMIC DNA]</scope>
</reference>
<sequence>MVAGASTAAAAGGSTTYESSPTGTTRIATGDAATAQALASGLVGYGPTAYPAYYGGGYGDPRLDASVGLAQQAYMGFGQSQRATEVWRGQAVAASQQQQTTAAELESARAATAKAKAEARAAKAETEKVTAERDSLAADLEVSLP</sequence>
<name>A0A0G1ZL77_9BACT</name>
<organism evidence="2 3">
    <name type="scientific">Candidatus Uhrbacteria bacterium GW2011_GWD2_52_7</name>
    <dbReference type="NCBI Taxonomy" id="1618989"/>
    <lineage>
        <taxon>Bacteria</taxon>
        <taxon>Candidatus Uhriibacteriota</taxon>
    </lineage>
</organism>
<evidence type="ECO:0000313" key="3">
    <source>
        <dbReference type="Proteomes" id="UP000034846"/>
    </source>
</evidence>
<evidence type="ECO:0000256" key="1">
    <source>
        <dbReference type="SAM" id="MobiDB-lite"/>
    </source>
</evidence>
<evidence type="ECO:0000313" key="2">
    <source>
        <dbReference type="EMBL" id="KKW28807.1"/>
    </source>
</evidence>
<proteinExistence type="predicted"/>
<accession>A0A0G1ZL77</accession>
<feature type="compositionally biased region" description="Polar residues" evidence="1">
    <location>
        <begin position="17"/>
        <end position="26"/>
    </location>
</feature>
<gene>
    <name evidence="2" type="ORF">UY72_C0061G0002</name>
</gene>
<dbReference type="Proteomes" id="UP000034846">
    <property type="component" value="Unassembled WGS sequence"/>
</dbReference>
<protein>
    <submittedName>
        <fullName evidence="2">Uncharacterized protein</fullName>
    </submittedName>
</protein>